<dbReference type="Gene3D" id="3.10.10.10">
    <property type="entry name" value="HIV Type 1 Reverse Transcriptase, subunit A, domain 1"/>
    <property type="match status" value="1"/>
</dbReference>
<keyword evidence="3" id="KW-1185">Reference proteome</keyword>
<sequence length="465" mass="53079">MTLDCPRDKPCSPKKKTSPKKPQEKPLKKIKCQRYCHRTTVKKKNKELSYCAYNRVPGLVIFGNVCEKNLPQMGYYVPYQLDEESQNQPGSTECGYYVLRFMKDIVADPSLLLIDGNVNTIKVSLMKSVEYASFMSELILETFYNGLNPSTRLMIDVLENGAMLYKSYNETYEILERIANNNYQWPSTRQAILRGTVEVHNVDTLTALSAQVTSLTNMVKSTMWATTTDRTRTILTQTLTTLDRDNTQSSLGAIRINMLSYLVDKIGLLNHLDFTSKIKGKQASNDQLNSLEALIKRVNQLSKAKLVQAIGSWRSLTNNSDFKLADRSHAYLEGKIEDVLVKVDKFIFPVDFIMLDFVADKEQVTFNVLDAMKSPNDIEDYNFINVVDFTVAKRLNSCCSSEKHQDQMLDRLVGNEYYCFLDGYSSYNQIAMAPDDQEMTTFTCPYKTFAFRRMSFGLCNAPTTF</sequence>
<dbReference type="Proteomes" id="UP001428341">
    <property type="component" value="Unassembled WGS sequence"/>
</dbReference>
<reference evidence="2 3" key="1">
    <citation type="submission" date="2024-05" db="EMBL/GenBank/DDBJ databases">
        <title>Haplotype-resolved chromosome-level genome assembly of Huyou (Citrus changshanensis).</title>
        <authorList>
            <person name="Miao C."/>
            <person name="Chen W."/>
            <person name="Wu Y."/>
            <person name="Wang L."/>
            <person name="Zhao S."/>
            <person name="Grierson D."/>
            <person name="Xu C."/>
            <person name="Chen K."/>
        </authorList>
    </citation>
    <scope>NUCLEOTIDE SEQUENCE [LARGE SCALE GENOMIC DNA]</scope>
    <source>
        <strain evidence="2">01-14</strain>
        <tissue evidence="2">Leaf</tissue>
    </source>
</reference>
<dbReference type="AlphaFoldDB" id="A0AAP0LXR3"/>
<evidence type="ECO:0000313" key="3">
    <source>
        <dbReference type="Proteomes" id="UP001428341"/>
    </source>
</evidence>
<dbReference type="EMBL" id="JBCGBO010000007">
    <property type="protein sequence ID" value="KAK9187570.1"/>
    <property type="molecule type" value="Genomic_DNA"/>
</dbReference>
<feature type="region of interest" description="Disordered" evidence="1">
    <location>
        <begin position="1"/>
        <end position="28"/>
    </location>
</feature>
<gene>
    <name evidence="2" type="ORF">WN944_018968</name>
</gene>
<dbReference type="PANTHER" id="PTHR24559">
    <property type="entry name" value="TRANSPOSON TY3-I GAG-POL POLYPROTEIN"/>
    <property type="match status" value="1"/>
</dbReference>
<dbReference type="SUPFAM" id="SSF56672">
    <property type="entry name" value="DNA/RNA polymerases"/>
    <property type="match status" value="1"/>
</dbReference>
<dbReference type="InterPro" id="IPR053134">
    <property type="entry name" value="RNA-dir_DNA_polymerase"/>
</dbReference>
<protein>
    <submittedName>
        <fullName evidence="2">Uncharacterized protein</fullName>
    </submittedName>
</protein>
<dbReference type="InterPro" id="IPR043128">
    <property type="entry name" value="Rev_trsase/Diguanyl_cyclase"/>
</dbReference>
<accession>A0AAP0LXR3</accession>
<proteinExistence type="predicted"/>
<dbReference type="InterPro" id="IPR043502">
    <property type="entry name" value="DNA/RNA_pol_sf"/>
</dbReference>
<evidence type="ECO:0000256" key="1">
    <source>
        <dbReference type="SAM" id="MobiDB-lite"/>
    </source>
</evidence>
<name>A0AAP0LXR3_9ROSI</name>
<comment type="caution">
    <text evidence="2">The sequence shown here is derived from an EMBL/GenBank/DDBJ whole genome shotgun (WGS) entry which is preliminary data.</text>
</comment>
<evidence type="ECO:0000313" key="2">
    <source>
        <dbReference type="EMBL" id="KAK9187570.1"/>
    </source>
</evidence>
<dbReference type="Gene3D" id="3.30.70.270">
    <property type="match status" value="1"/>
</dbReference>
<feature type="compositionally biased region" description="Basic and acidic residues" evidence="1">
    <location>
        <begin position="1"/>
        <end position="11"/>
    </location>
</feature>
<organism evidence="2 3">
    <name type="scientific">Citrus x changshan-huyou</name>
    <dbReference type="NCBI Taxonomy" id="2935761"/>
    <lineage>
        <taxon>Eukaryota</taxon>
        <taxon>Viridiplantae</taxon>
        <taxon>Streptophyta</taxon>
        <taxon>Embryophyta</taxon>
        <taxon>Tracheophyta</taxon>
        <taxon>Spermatophyta</taxon>
        <taxon>Magnoliopsida</taxon>
        <taxon>eudicotyledons</taxon>
        <taxon>Gunneridae</taxon>
        <taxon>Pentapetalae</taxon>
        <taxon>rosids</taxon>
        <taxon>malvids</taxon>
        <taxon>Sapindales</taxon>
        <taxon>Rutaceae</taxon>
        <taxon>Aurantioideae</taxon>
        <taxon>Citrus</taxon>
    </lineage>
</organism>
<dbReference type="PANTHER" id="PTHR24559:SF444">
    <property type="entry name" value="REVERSE TRANSCRIPTASE DOMAIN-CONTAINING PROTEIN"/>
    <property type="match status" value="1"/>
</dbReference>